<sequence length="104" mass="11505">IPPSSPDISPEAFSDFFVETVKEVRQSISPSNVSAEDLLGQAPRTPNTFKWKPVSCDEVLQVVKDMKSSNSKDIYGLSSVLLKRICFSIILPLTWCINQCLCIG</sequence>
<organism evidence="1">
    <name type="scientific">Homalodisca liturata</name>
    <dbReference type="NCBI Taxonomy" id="320908"/>
    <lineage>
        <taxon>Eukaryota</taxon>
        <taxon>Metazoa</taxon>
        <taxon>Ecdysozoa</taxon>
        <taxon>Arthropoda</taxon>
        <taxon>Hexapoda</taxon>
        <taxon>Insecta</taxon>
        <taxon>Pterygota</taxon>
        <taxon>Neoptera</taxon>
        <taxon>Paraneoptera</taxon>
        <taxon>Hemiptera</taxon>
        <taxon>Auchenorrhyncha</taxon>
        <taxon>Membracoidea</taxon>
        <taxon>Cicadellidae</taxon>
        <taxon>Cicadellinae</taxon>
        <taxon>Proconiini</taxon>
        <taxon>Homalodisca</taxon>
    </lineage>
</organism>
<feature type="non-terminal residue" evidence="1">
    <location>
        <position position="104"/>
    </location>
</feature>
<dbReference type="EMBL" id="GECU01006038">
    <property type="protein sequence ID" value="JAT01669.1"/>
    <property type="molecule type" value="Transcribed_RNA"/>
</dbReference>
<name>A0A1B6JR03_9HEMI</name>
<gene>
    <name evidence="1" type="ORF">g.56586</name>
</gene>
<protein>
    <submittedName>
        <fullName evidence="1">Uncharacterized protein</fullName>
    </submittedName>
</protein>
<accession>A0A1B6JR03</accession>
<evidence type="ECO:0000313" key="1">
    <source>
        <dbReference type="EMBL" id="JAT01669.1"/>
    </source>
</evidence>
<feature type="non-terminal residue" evidence="1">
    <location>
        <position position="1"/>
    </location>
</feature>
<reference evidence="1" key="1">
    <citation type="submission" date="2015-11" db="EMBL/GenBank/DDBJ databases">
        <title>De novo transcriptome assembly of four potential Pierce s Disease insect vectors from Arizona vineyards.</title>
        <authorList>
            <person name="Tassone E.E."/>
        </authorList>
    </citation>
    <scope>NUCLEOTIDE SEQUENCE</scope>
</reference>
<dbReference type="AlphaFoldDB" id="A0A1B6JR03"/>
<proteinExistence type="predicted"/>